<proteinExistence type="predicted"/>
<organism evidence="4">
    <name type="scientific">Echinostoma caproni</name>
    <dbReference type="NCBI Taxonomy" id="27848"/>
    <lineage>
        <taxon>Eukaryota</taxon>
        <taxon>Metazoa</taxon>
        <taxon>Spiralia</taxon>
        <taxon>Lophotrochozoa</taxon>
        <taxon>Platyhelminthes</taxon>
        <taxon>Trematoda</taxon>
        <taxon>Digenea</taxon>
        <taxon>Plagiorchiida</taxon>
        <taxon>Echinostomata</taxon>
        <taxon>Echinostomatoidea</taxon>
        <taxon>Echinostomatidae</taxon>
        <taxon>Echinostoma</taxon>
    </lineage>
</organism>
<evidence type="ECO:0000313" key="4">
    <source>
        <dbReference type="WBParaSite" id="ECPE_0000846501-mRNA-1"/>
    </source>
</evidence>
<name>A0A183ANA4_9TREM</name>
<dbReference type="Proteomes" id="UP000272942">
    <property type="component" value="Unassembled WGS sequence"/>
</dbReference>
<dbReference type="OrthoDB" id="69646at2759"/>
<evidence type="ECO:0000313" key="3">
    <source>
        <dbReference type="Proteomes" id="UP000272942"/>
    </source>
</evidence>
<gene>
    <name evidence="2" type="ORF">ECPE_LOCUS8439</name>
</gene>
<dbReference type="AlphaFoldDB" id="A0A183ANA4"/>
<reference evidence="2 3" key="2">
    <citation type="submission" date="2018-11" db="EMBL/GenBank/DDBJ databases">
        <authorList>
            <consortium name="Pathogen Informatics"/>
        </authorList>
    </citation>
    <scope>NUCLEOTIDE SEQUENCE [LARGE SCALE GENOMIC DNA]</scope>
    <source>
        <strain evidence="2 3">Egypt</strain>
    </source>
</reference>
<evidence type="ECO:0000256" key="1">
    <source>
        <dbReference type="SAM" id="MobiDB-lite"/>
    </source>
</evidence>
<dbReference type="WBParaSite" id="ECPE_0000846501-mRNA-1">
    <property type="protein sequence ID" value="ECPE_0000846501-mRNA-1"/>
    <property type="gene ID" value="ECPE_0000846501"/>
</dbReference>
<keyword evidence="3" id="KW-1185">Reference proteome</keyword>
<evidence type="ECO:0000313" key="2">
    <source>
        <dbReference type="EMBL" id="VDP83525.1"/>
    </source>
</evidence>
<reference evidence="4" key="1">
    <citation type="submission" date="2016-06" db="UniProtKB">
        <authorList>
            <consortium name="WormBaseParasite"/>
        </authorList>
    </citation>
    <scope>IDENTIFICATION</scope>
</reference>
<dbReference type="EMBL" id="UZAN01045977">
    <property type="protein sequence ID" value="VDP83525.1"/>
    <property type="molecule type" value="Genomic_DNA"/>
</dbReference>
<feature type="compositionally biased region" description="Polar residues" evidence="1">
    <location>
        <begin position="182"/>
        <end position="191"/>
    </location>
</feature>
<feature type="region of interest" description="Disordered" evidence="1">
    <location>
        <begin position="160"/>
        <end position="191"/>
    </location>
</feature>
<feature type="region of interest" description="Disordered" evidence="1">
    <location>
        <begin position="17"/>
        <end position="42"/>
    </location>
</feature>
<sequence>MTSIDLLLNSCRRVPNPRLETSNEAADGGTADRRQSYGQSGNSTYRANNTACHLLIETSVGALPVSMALRCNLSTNLADGNVVNRTTNKSKLASSVGALPSHAPISVMCKLIPWTEDQRYRFESLQTPDVPHYLYLRNPYETASLEVIISFSPNFDCNPEDELTDADRSDHHSPVHERVQQLHASKNDTGTNDSISTAAADWSVSLLPWLNASWPELTPERGRRRPMRRNLADHSPPSCSGSLVNPRNPAHQLLDQCTLWSAPSRVSMPQAFASHFTYQPNSGRYSSGFQLQAWQVAVVPVEIDSRLDSGGTLEISLQLNAFAVTRLVNSTHSQPLLRQVILHGCFARHVTSTPFGFVDPIRCPLWLRLATDRGLAISVAHALSIAASNVLSRSQPPHRSEVPPTLDTSFDDTVDRSFLYLPYPTPGQWYLSLYAECYPVDDLCWHLIITYGLILPSCFSSLSSQVSNALSK</sequence>
<protein>
    <submittedName>
        <fullName evidence="4">Arrestin_N domain-containing protein</fullName>
    </submittedName>
</protein>
<feature type="compositionally biased region" description="Basic and acidic residues" evidence="1">
    <location>
        <begin position="165"/>
        <end position="180"/>
    </location>
</feature>
<accession>A0A183ANA4</accession>
<feature type="region of interest" description="Disordered" evidence="1">
    <location>
        <begin position="220"/>
        <end position="245"/>
    </location>
</feature>